<evidence type="ECO:0000256" key="2">
    <source>
        <dbReference type="SAM" id="SignalP"/>
    </source>
</evidence>
<name>A0A1Y5P1W3_9MICO</name>
<protein>
    <recommendedName>
        <fullName evidence="3">Glucose/Sorbosone dehydrogenase domain-containing protein</fullName>
    </recommendedName>
</protein>
<organism evidence="4">
    <name type="scientific">uncultured Microbacterium sp</name>
    <dbReference type="NCBI Taxonomy" id="191216"/>
    <lineage>
        <taxon>Bacteria</taxon>
        <taxon>Bacillati</taxon>
        <taxon>Actinomycetota</taxon>
        <taxon>Actinomycetes</taxon>
        <taxon>Micrococcales</taxon>
        <taxon>Microbacteriaceae</taxon>
        <taxon>Microbacterium</taxon>
        <taxon>environmental samples</taxon>
    </lineage>
</organism>
<sequence length="375" mass="38600">MSPRGRPAGSGSRRTAAAAVALAAVALFTACAFAGPEPSPPPPPPAASPSATRPPGEPVTVVADLEAPWSLVQVATSVLISERDTGRIRELTAGGALRDVVTVEGIAHGGEGGLLGLAFDGDDGLYVYSTAADGNRVERYALEGAPGALRLTDPRIIVDALPRAGNHNAGRIAFGPDGLLYIPVGDAGDRDAAQDPSALNGKILRLEPDGAVPADNPTPGSPVYSLGHRNVQGLAWAEDGRLFASEFGQDTWDELNEIMPGGNYGWPVVEGEGGEDEGFVDPLQAWATGDASPSGIAVIGDRILIANLRGEVLRAVPLADLGSSEDFYAGAFGRLRDVFAGPGGSVWVLTNNTDGRGDPRDGDDRIIAIPPALLD</sequence>
<feature type="domain" description="Glucose/Sorbosone dehydrogenase" evidence="3">
    <location>
        <begin position="65"/>
        <end position="356"/>
    </location>
</feature>
<evidence type="ECO:0000313" key="4">
    <source>
        <dbReference type="EMBL" id="SBS72706.1"/>
    </source>
</evidence>
<dbReference type="PANTHER" id="PTHR19328:SF13">
    <property type="entry name" value="HIPL1 PROTEIN"/>
    <property type="match status" value="1"/>
</dbReference>
<feature type="signal peptide" evidence="2">
    <location>
        <begin position="1"/>
        <end position="34"/>
    </location>
</feature>
<dbReference type="Gene3D" id="2.120.10.30">
    <property type="entry name" value="TolB, C-terminal domain"/>
    <property type="match status" value="1"/>
</dbReference>
<feature type="region of interest" description="Disordered" evidence="1">
    <location>
        <begin position="36"/>
        <end position="58"/>
    </location>
</feature>
<dbReference type="EMBL" id="FLQR01000007">
    <property type="protein sequence ID" value="SBS72706.1"/>
    <property type="molecule type" value="Genomic_DNA"/>
</dbReference>
<dbReference type="PANTHER" id="PTHR19328">
    <property type="entry name" value="HEDGEHOG-INTERACTING PROTEIN"/>
    <property type="match status" value="1"/>
</dbReference>
<dbReference type="SUPFAM" id="SSF50952">
    <property type="entry name" value="Soluble quinoprotein glucose dehydrogenase"/>
    <property type="match status" value="1"/>
</dbReference>
<dbReference type="PROSITE" id="PS51257">
    <property type="entry name" value="PROKAR_LIPOPROTEIN"/>
    <property type="match status" value="1"/>
</dbReference>
<feature type="compositionally biased region" description="Pro residues" evidence="1">
    <location>
        <begin position="37"/>
        <end position="47"/>
    </location>
</feature>
<dbReference type="InterPro" id="IPR011042">
    <property type="entry name" value="6-blade_b-propeller_TolB-like"/>
</dbReference>
<dbReference type="AlphaFoldDB" id="A0A1Y5P1W3"/>
<dbReference type="Pfam" id="PF07995">
    <property type="entry name" value="GSDH"/>
    <property type="match status" value="1"/>
</dbReference>
<keyword evidence="2" id="KW-0732">Signal</keyword>
<dbReference type="InterPro" id="IPR011041">
    <property type="entry name" value="Quinoprot_gluc/sorb_DH_b-prop"/>
</dbReference>
<dbReference type="InterPro" id="IPR012938">
    <property type="entry name" value="Glc/Sorbosone_DH"/>
</dbReference>
<evidence type="ECO:0000256" key="1">
    <source>
        <dbReference type="SAM" id="MobiDB-lite"/>
    </source>
</evidence>
<accession>A0A1Y5P1W3</accession>
<gene>
    <name evidence="4" type="ORF">MIPYR_30164</name>
</gene>
<feature type="chain" id="PRO_5011003525" description="Glucose/Sorbosone dehydrogenase domain-containing protein" evidence="2">
    <location>
        <begin position="35"/>
        <end position="375"/>
    </location>
</feature>
<reference evidence="4" key="1">
    <citation type="submission" date="2016-03" db="EMBL/GenBank/DDBJ databases">
        <authorList>
            <person name="Ploux O."/>
        </authorList>
    </citation>
    <scope>NUCLEOTIDE SEQUENCE</scope>
    <source>
        <strain evidence="4">UC1</strain>
    </source>
</reference>
<evidence type="ECO:0000259" key="3">
    <source>
        <dbReference type="Pfam" id="PF07995"/>
    </source>
</evidence>
<proteinExistence type="predicted"/>